<comment type="caution">
    <text evidence="7">The sequence shown here is derived from an EMBL/GenBank/DDBJ whole genome shotgun (WGS) entry which is preliminary data.</text>
</comment>
<evidence type="ECO:0000256" key="2">
    <source>
        <dbReference type="ARBA" id="ARBA00022694"/>
    </source>
</evidence>
<dbReference type="GO" id="GO:0003924">
    <property type="term" value="F:GTPase activity"/>
    <property type="evidence" value="ECO:0007669"/>
    <property type="project" value="InterPro"/>
</dbReference>
<dbReference type="InterPro" id="IPR025867">
    <property type="entry name" value="MnmE_helical"/>
</dbReference>
<dbReference type="InterPro" id="IPR004520">
    <property type="entry name" value="GTPase_MnmE"/>
</dbReference>
<feature type="region of interest" description="Disordered" evidence="5">
    <location>
        <begin position="120"/>
        <end position="148"/>
    </location>
</feature>
<dbReference type="SUPFAM" id="SSF52540">
    <property type="entry name" value="P-loop containing nucleoside triphosphate hydrolases"/>
    <property type="match status" value="1"/>
</dbReference>
<dbReference type="EMBL" id="BNJQ01000002">
    <property type="protein sequence ID" value="GHP01972.1"/>
    <property type="molecule type" value="Genomic_DNA"/>
</dbReference>
<gene>
    <name evidence="7" type="ORF">PPROV_000072800</name>
</gene>
<dbReference type="InterPro" id="IPR005225">
    <property type="entry name" value="Small_GTP-bd"/>
</dbReference>
<dbReference type="HAMAP" id="MF_00379">
    <property type="entry name" value="GTPase_MnmE"/>
    <property type="match status" value="1"/>
</dbReference>
<evidence type="ECO:0000259" key="6">
    <source>
        <dbReference type="PROSITE" id="PS51709"/>
    </source>
</evidence>
<evidence type="ECO:0000256" key="3">
    <source>
        <dbReference type="ARBA" id="ARBA00022741"/>
    </source>
</evidence>
<proteinExistence type="inferred from homology"/>
<dbReference type="GO" id="GO:0030488">
    <property type="term" value="P:tRNA methylation"/>
    <property type="evidence" value="ECO:0007669"/>
    <property type="project" value="TreeGrafter"/>
</dbReference>
<dbReference type="CDD" id="cd04164">
    <property type="entry name" value="trmE"/>
    <property type="match status" value="1"/>
</dbReference>
<dbReference type="Gene3D" id="3.30.1360.120">
    <property type="entry name" value="Probable tRNA modification gtpase trme, domain 1"/>
    <property type="match status" value="1"/>
</dbReference>
<keyword evidence="8" id="KW-1185">Reference proteome</keyword>
<evidence type="ECO:0000256" key="1">
    <source>
        <dbReference type="ARBA" id="ARBA00011043"/>
    </source>
</evidence>
<evidence type="ECO:0000256" key="5">
    <source>
        <dbReference type="SAM" id="MobiDB-lite"/>
    </source>
</evidence>
<dbReference type="Gene3D" id="1.20.120.430">
    <property type="entry name" value="tRNA modification GTPase MnmE domain 2"/>
    <property type="match status" value="1"/>
</dbReference>
<dbReference type="Pfam" id="PF01926">
    <property type="entry name" value="MMR_HSR1"/>
    <property type="match status" value="1"/>
</dbReference>
<evidence type="ECO:0000313" key="7">
    <source>
        <dbReference type="EMBL" id="GHP01972.1"/>
    </source>
</evidence>
<dbReference type="PANTHER" id="PTHR42714:SF2">
    <property type="entry name" value="TRNA MODIFICATION GTPASE GTPBP3, MITOCHONDRIAL"/>
    <property type="match status" value="1"/>
</dbReference>
<dbReference type="Pfam" id="PF10396">
    <property type="entry name" value="TrmE_N"/>
    <property type="match status" value="1"/>
</dbReference>
<organism evidence="7 8">
    <name type="scientific">Pycnococcus provasolii</name>
    <dbReference type="NCBI Taxonomy" id="41880"/>
    <lineage>
        <taxon>Eukaryota</taxon>
        <taxon>Viridiplantae</taxon>
        <taxon>Chlorophyta</taxon>
        <taxon>Pseudoscourfieldiophyceae</taxon>
        <taxon>Pseudoscourfieldiales</taxon>
        <taxon>Pycnococcaceae</taxon>
        <taxon>Pycnococcus</taxon>
    </lineage>
</organism>
<keyword evidence="3" id="KW-0547">Nucleotide-binding</keyword>
<dbReference type="GO" id="GO:0002098">
    <property type="term" value="P:tRNA wobble uridine modification"/>
    <property type="evidence" value="ECO:0007669"/>
    <property type="project" value="TreeGrafter"/>
</dbReference>
<keyword evidence="2" id="KW-0819">tRNA processing</keyword>
<protein>
    <recommendedName>
        <fullName evidence="6">TrmE-type G domain-containing protein</fullName>
    </recommendedName>
</protein>
<dbReference type="NCBIfam" id="TIGR00231">
    <property type="entry name" value="small_GTP"/>
    <property type="match status" value="1"/>
</dbReference>
<dbReference type="InterPro" id="IPR027266">
    <property type="entry name" value="TrmE/GcvT-like"/>
</dbReference>
<dbReference type="Proteomes" id="UP000660262">
    <property type="component" value="Unassembled WGS sequence"/>
</dbReference>
<name>A0A830H609_9CHLO</name>
<dbReference type="GO" id="GO:0005525">
    <property type="term" value="F:GTP binding"/>
    <property type="evidence" value="ECO:0007669"/>
    <property type="project" value="UniProtKB-KW"/>
</dbReference>
<dbReference type="Pfam" id="PF12631">
    <property type="entry name" value="MnmE_helical"/>
    <property type="match status" value="1"/>
</dbReference>
<reference evidence="7" key="1">
    <citation type="submission" date="2020-10" db="EMBL/GenBank/DDBJ databases">
        <title>Unveiling of a novel bifunctional photoreceptor, Dualchrome1, isolated from a cosmopolitan green alga.</title>
        <authorList>
            <person name="Suzuki S."/>
            <person name="Kawachi M."/>
        </authorList>
    </citation>
    <scope>NUCLEOTIDE SEQUENCE</scope>
    <source>
        <strain evidence="7">NIES 2893</strain>
    </source>
</reference>
<dbReference type="PANTHER" id="PTHR42714">
    <property type="entry name" value="TRNA MODIFICATION GTPASE GTPBP3"/>
    <property type="match status" value="1"/>
</dbReference>
<evidence type="ECO:0000256" key="4">
    <source>
        <dbReference type="ARBA" id="ARBA00023134"/>
    </source>
</evidence>
<dbReference type="Gene3D" id="3.40.50.300">
    <property type="entry name" value="P-loop containing nucleotide triphosphate hydrolases"/>
    <property type="match status" value="1"/>
</dbReference>
<dbReference type="GO" id="GO:0005829">
    <property type="term" value="C:cytosol"/>
    <property type="evidence" value="ECO:0007669"/>
    <property type="project" value="TreeGrafter"/>
</dbReference>
<keyword evidence="4" id="KW-0342">GTP-binding</keyword>
<sequence>MIWEPCTSPTEPPNTEHRLMDWGFHMTAVFGKTTGAADALPILPSLRVRVVSNRILCHVTRVYTALTDFVCVESFLSVGMKRFHTFRSFQVHGRLAVHSLTRCACLKHARLVPRGPCGASAHVHGNRPATRPRRLGPGASNSNAAATSQQEAISSDTIAALVTAPCGGAVAVVRISGPQALEYATHIFEPAGTNKEEEWTPESHRVYFGRAVHPTSRILLDECLLFAMKAPRSYTREDVVEIQTHGSETGVVAARVLDALFELGARRAEPGEFTLRAYVNGRIDLMQAESIGMLVSAQTAEAADVALGALVDERSSSDSSAGSSFAADMTRARDACLDALASLEASTDFAEDDIPDLLSDEEVLSMIKRDVHEPIARALETRRAGELLRAGARVALCGRVNAGKSSLLNALSESDAAIVADVPGTTRDVVSAVSSLGGVPVTFLDTAGLRSDSQGVADGAQVDDIERQGMQRSARAAATCDAVLFVVDSDAGFGAEDDVAWRALVGGGGIVASSTSDSSNGDSKMRLAVPTILVYNKIDVAAPSNRHPDEASFDRVVEVSATTGKGLDDLREGVRAVLSPKATNVGWAVSERQAEALIRARVAADAFLSDAHAGVPIDVLVPHVRDAASALLEITGVRRRARARLGHHGSAEEELVEEELEEAVLSRLFSTYCVGK</sequence>
<accession>A0A830H609</accession>
<dbReference type="CDD" id="cd14858">
    <property type="entry name" value="TrmE_N"/>
    <property type="match status" value="1"/>
</dbReference>
<feature type="domain" description="TrmE-type G" evidence="6">
    <location>
        <begin position="391"/>
        <end position="579"/>
    </location>
</feature>
<dbReference type="OrthoDB" id="188276at2759"/>
<dbReference type="InterPro" id="IPR027368">
    <property type="entry name" value="MnmE_dom2"/>
</dbReference>
<dbReference type="PROSITE" id="PS51709">
    <property type="entry name" value="G_TRME"/>
    <property type="match status" value="1"/>
</dbReference>
<dbReference type="InterPro" id="IPR018948">
    <property type="entry name" value="GTP-bd_TrmE_N"/>
</dbReference>
<comment type="similarity">
    <text evidence="1">Belongs to the TRAFAC class TrmE-Era-EngA-EngB-Septin-like GTPase superfamily. TrmE GTPase family.</text>
</comment>
<dbReference type="AlphaFoldDB" id="A0A830H609"/>
<dbReference type="InterPro" id="IPR006073">
    <property type="entry name" value="GTP-bd"/>
</dbReference>
<evidence type="ECO:0000313" key="8">
    <source>
        <dbReference type="Proteomes" id="UP000660262"/>
    </source>
</evidence>
<dbReference type="InterPro" id="IPR031168">
    <property type="entry name" value="G_TrmE"/>
</dbReference>
<dbReference type="InterPro" id="IPR027417">
    <property type="entry name" value="P-loop_NTPase"/>
</dbReference>